<keyword evidence="2" id="KW-1185">Reference proteome</keyword>
<evidence type="ECO:0000313" key="1">
    <source>
        <dbReference type="EMBL" id="KAI9464767.1"/>
    </source>
</evidence>
<dbReference type="EMBL" id="JAGFNK010000148">
    <property type="protein sequence ID" value="KAI9464767.1"/>
    <property type="molecule type" value="Genomic_DNA"/>
</dbReference>
<sequence>MSMQGSLTDQLTDHTKLHTSRPSLFSLGSHNTTVGVAPSYIIEALPSPEDGINKSLVIDMKDIVGDAVGNMSIGPSYRDLVLAARNGLFIIDLKAPSDVPRFLPQGGTWDVADVQWNPHPARAEYIVSTSSEKLLIWNLCLMGKSAIQHALHSHYPGGTQVKWNRQDGNVLASSHLNEVLIWDRRKGSIPLKSIKAHAAKIYGIDWAHNSFSGASFRHSEGNAIIPSQGSIYEPYCTIHTSYPVWRARDLPFGKGLLSLPQRGGDALEMWAHSTEAPHASVQVEAFEGHADVVKEFVWRRGGRDWGDFQLITWSKDKTLRFWPIDQDILQPDRDPPPRAHGYGDNSFSFRTPSEASYARPALSAPIGQRGILAEVRATHFGGRLPNPVLVPLRCARDTPHAQQCLESEPEQTPTVTAISVPPRYGGTMSLRNRSARIDSLAWLSSFRVGERFREGSPGGGSGVESGDASRIGSRSRPRSREANTTNMSAVLRRRSDSRGHWDDESEKQSLQDEITSVVTRLQQESSRIKLEKHDLVKRRTCTLGLNGPWGESSSVFVRVSFTFPKSYPHELHPGGTPMVDLERSPLISIRNRAFMLRRLRMLRETRRPCLEACLRFLLYGNEDEKQRRTANITKSRNTKPIVKPLHRDKNIAEPVTSQGVFGPNGQLVCFSRAPPRIVRNPLHELTSSAPCPADSIPRLFQSPALISDAVRRLALASSDSRVSSGDTQHGRDGDNILHVITNLLLSSRLKQKRPSEQSRPLDDIPANYSLLPTHAMTVFVRDAASITDLGQELAGEYVLDAPTPSEACNKNAEVARRHGRRDHEDFFRMFCENMGGEPSCMQFHQANKFAQEKNIQMLAMVAVLLLKISRPVAPSRTFSGSCAPLTVDFSKGGSFRAHAVIHRTPPARQPQNDGYVAFRPCKDGRRQSSPPWMNTTSSPPGNIASTSFTSISSRGSWSSLFNTGNVRQLIGSSPDAAREGGQQQTEPTPDGDLAGIPVPKNYSRKFGDVDSPQLRPTKSDSPQRLSPSARFDVGSARSLGSTTPTAGRGRRPTFSQVAKARHTTVHKSVVFVDPQPELQQELGDQAEPYSFASAEQLVLHVLAYAEVLFRWRLLHKRIELLKAVDQFLRLSADSPFTFGHSELGISILCIRCGQPTASCIQSACTACGTRLEMPQCSICRLPVKGLSFHCLSCHHVSHLSCWRSRQSAACTTGCSCHCGATLQV</sequence>
<name>A0ACC0U674_9AGAM</name>
<dbReference type="Proteomes" id="UP001207468">
    <property type="component" value="Unassembled WGS sequence"/>
</dbReference>
<proteinExistence type="predicted"/>
<organism evidence="1 2">
    <name type="scientific">Russula earlei</name>
    <dbReference type="NCBI Taxonomy" id="71964"/>
    <lineage>
        <taxon>Eukaryota</taxon>
        <taxon>Fungi</taxon>
        <taxon>Dikarya</taxon>
        <taxon>Basidiomycota</taxon>
        <taxon>Agaricomycotina</taxon>
        <taxon>Agaricomycetes</taxon>
        <taxon>Russulales</taxon>
        <taxon>Russulaceae</taxon>
        <taxon>Russula</taxon>
    </lineage>
</organism>
<gene>
    <name evidence="1" type="ORF">F5148DRAFT_1276407</name>
</gene>
<comment type="caution">
    <text evidence="1">The sequence shown here is derived from an EMBL/GenBank/DDBJ whole genome shotgun (WGS) entry which is preliminary data.</text>
</comment>
<reference evidence="1" key="1">
    <citation type="submission" date="2021-03" db="EMBL/GenBank/DDBJ databases">
        <title>Evolutionary priming and transition to the ectomycorrhizal habit in an iconic lineage of mushroom-forming fungi: is preadaptation a requirement?</title>
        <authorList>
            <consortium name="DOE Joint Genome Institute"/>
            <person name="Looney B.P."/>
            <person name="Miyauchi S."/>
            <person name="Morin E."/>
            <person name="Drula E."/>
            <person name="Courty P.E."/>
            <person name="Chicoki N."/>
            <person name="Fauchery L."/>
            <person name="Kohler A."/>
            <person name="Kuo A."/>
            <person name="LaButti K."/>
            <person name="Pangilinan J."/>
            <person name="Lipzen A."/>
            <person name="Riley R."/>
            <person name="Andreopoulos W."/>
            <person name="He G."/>
            <person name="Johnson J."/>
            <person name="Barry K.W."/>
            <person name="Grigoriev I.V."/>
            <person name="Nagy L."/>
            <person name="Hibbett D."/>
            <person name="Henrissat B."/>
            <person name="Matheny P.B."/>
            <person name="Labbe J."/>
            <person name="Martin A.F."/>
        </authorList>
    </citation>
    <scope>NUCLEOTIDE SEQUENCE</scope>
    <source>
        <strain evidence="1">BPL698</strain>
    </source>
</reference>
<evidence type="ECO:0000313" key="2">
    <source>
        <dbReference type="Proteomes" id="UP001207468"/>
    </source>
</evidence>
<protein>
    <submittedName>
        <fullName evidence="1">Uncharacterized protein</fullName>
    </submittedName>
</protein>
<accession>A0ACC0U674</accession>